<evidence type="ECO:0000313" key="3">
    <source>
        <dbReference type="EMBL" id="QBZ57585.1"/>
    </source>
</evidence>
<evidence type="ECO:0000256" key="1">
    <source>
        <dbReference type="SAM" id="MobiDB-lite"/>
    </source>
</evidence>
<keyword evidence="2" id="KW-0812">Transmembrane</keyword>
<dbReference type="Proteomes" id="UP000294847">
    <property type="component" value="Chromosome 2"/>
</dbReference>
<dbReference type="EMBL" id="CP034205">
    <property type="protein sequence ID" value="QBZ57585.1"/>
    <property type="molecule type" value="Genomic_DNA"/>
</dbReference>
<keyword evidence="2" id="KW-1133">Transmembrane helix</keyword>
<organism evidence="3 4">
    <name type="scientific">Pyricularia oryzae</name>
    <name type="common">Rice blast fungus</name>
    <name type="synonym">Magnaporthe oryzae</name>
    <dbReference type="NCBI Taxonomy" id="318829"/>
    <lineage>
        <taxon>Eukaryota</taxon>
        <taxon>Fungi</taxon>
        <taxon>Dikarya</taxon>
        <taxon>Ascomycota</taxon>
        <taxon>Pezizomycotina</taxon>
        <taxon>Sordariomycetes</taxon>
        <taxon>Sordariomycetidae</taxon>
        <taxon>Magnaporthales</taxon>
        <taxon>Pyriculariaceae</taxon>
        <taxon>Pyricularia</taxon>
    </lineage>
</organism>
<protein>
    <recommendedName>
        <fullName evidence="5">JmjC domain-containing protein</fullName>
    </recommendedName>
</protein>
<gene>
    <name evidence="3" type="ORF">PoMZ_02515</name>
</gene>
<feature type="region of interest" description="Disordered" evidence="1">
    <location>
        <begin position="67"/>
        <end position="96"/>
    </location>
</feature>
<evidence type="ECO:0000313" key="4">
    <source>
        <dbReference type="Proteomes" id="UP000294847"/>
    </source>
</evidence>
<dbReference type="AlphaFoldDB" id="A0A4V1C5U3"/>
<evidence type="ECO:0000256" key="2">
    <source>
        <dbReference type="SAM" id="Phobius"/>
    </source>
</evidence>
<keyword evidence="2" id="KW-0472">Membrane</keyword>
<name>A0A4V1C5U3_PYROR</name>
<reference evidence="3 4" key="1">
    <citation type="journal article" date="2019" name="Mol. Biol. Evol.">
        <title>Blast fungal genomes show frequent chromosomal changes, gene gains and losses, and effector gene turnover.</title>
        <authorList>
            <person name="Gomez Luciano L.B."/>
            <person name="Jason Tsai I."/>
            <person name="Chuma I."/>
            <person name="Tosa Y."/>
            <person name="Chen Y.H."/>
            <person name="Li J.Y."/>
            <person name="Li M.Y."/>
            <person name="Jade Lu M.Y."/>
            <person name="Nakayashiki H."/>
            <person name="Li W.H."/>
        </authorList>
    </citation>
    <scope>NUCLEOTIDE SEQUENCE [LARGE SCALE GENOMIC DNA]</scope>
    <source>
        <strain evidence="3">MZ5-1-6</strain>
    </source>
</reference>
<dbReference type="Gene3D" id="2.60.120.650">
    <property type="entry name" value="Cupin"/>
    <property type="match status" value="1"/>
</dbReference>
<evidence type="ECO:0008006" key="5">
    <source>
        <dbReference type="Google" id="ProtNLM"/>
    </source>
</evidence>
<feature type="transmembrane region" description="Helical" evidence="2">
    <location>
        <begin position="17"/>
        <end position="36"/>
    </location>
</feature>
<sequence length="348" mass="40224">MVAARPGDMVVTTPRQYHIVISITASFAVTINFLMADLGNFKGMDKCMPNKQQIASQNSHIKTLKIKNKPTATNSTSKLDRENTQAPERLGTTNSATAVLKDKLPGNPKGVTKRQKNPPTIKKLAKKLTKYRAKKRFKRRILAFNNESSLELPAPWDDQINFTSQVYNYIKKEGQYIKSGAFPKFVGLIFTIYTVRRANMQSAEIGRRNINKQLQQKYFGTIIKKINQQTFWNWILRNRNLWNLKSGLLPYLANDNKGIALFRNYEKSSKTEVDQLKTEFDKISQIKKIKQAGKTFVNRILQRRKFVWQDVASKKFKQLPIETLLLLVKIKRLKGNKTDKLWQPLPEY</sequence>
<proteinExistence type="predicted"/>
<accession>A0A4V1C5U3</accession>